<evidence type="ECO:0000256" key="1">
    <source>
        <dbReference type="SAM" id="MobiDB-lite"/>
    </source>
</evidence>
<dbReference type="GO" id="GO:0003723">
    <property type="term" value="F:RNA binding"/>
    <property type="evidence" value="ECO:0007669"/>
    <property type="project" value="TreeGrafter"/>
</dbReference>
<feature type="region of interest" description="Disordered" evidence="1">
    <location>
        <begin position="78"/>
        <end position="109"/>
    </location>
</feature>
<dbReference type="Pfam" id="PF01585">
    <property type="entry name" value="G-patch"/>
    <property type="match status" value="1"/>
</dbReference>
<feature type="region of interest" description="Disordered" evidence="1">
    <location>
        <begin position="913"/>
        <end position="936"/>
    </location>
</feature>
<dbReference type="InterPro" id="IPR011666">
    <property type="entry name" value="DUF1604"/>
</dbReference>
<feature type="region of interest" description="Disordered" evidence="1">
    <location>
        <begin position="592"/>
        <end position="662"/>
    </location>
</feature>
<feature type="compositionally biased region" description="Basic and acidic residues" evidence="1">
    <location>
        <begin position="646"/>
        <end position="660"/>
    </location>
</feature>
<accession>A0AA39GD70</accession>
<evidence type="ECO:0000259" key="2">
    <source>
        <dbReference type="PROSITE" id="PS50174"/>
    </source>
</evidence>
<evidence type="ECO:0000313" key="3">
    <source>
        <dbReference type="EMBL" id="KAK0385178.1"/>
    </source>
</evidence>
<dbReference type="EMBL" id="JAPDFR010000007">
    <property type="protein sequence ID" value="KAK0385178.1"/>
    <property type="molecule type" value="Genomic_DNA"/>
</dbReference>
<reference evidence="3" key="1">
    <citation type="submission" date="2022-10" db="EMBL/GenBank/DDBJ databases">
        <title>Determination and structural analysis of whole genome sequence of Sarocladium strictum F4-1.</title>
        <authorList>
            <person name="Hu L."/>
            <person name="Jiang Y."/>
        </authorList>
    </citation>
    <scope>NUCLEOTIDE SEQUENCE</scope>
    <source>
        <strain evidence="3">F4-1</strain>
    </source>
</reference>
<sequence>MSYKRSRKAFEEDHPHAPYALFGTPLPDEADSRDDGSYLPLWKQEVRDERGRKRLHGAFTGGFSAGYFNTVGSKEGWTPSTFVSSRTNRRKDDTTKSEHRPEDYMDEEDLQDAAEAQKLQTNQAFAGLGSSESRVGGLSGLFRTTGDTMGLRLMRKMGWKDGQGIGPKVRRGARLDLVSGEDNKTFLFAPENAPMIKFVRKTDRKGLGHSGEQKLVGPGRQVVDKSDDEDEEDDDPRNGVSLFSKRKKKVERRGIGVGILNDDGSDDDPYEIGPKIKYNRTIGGDKKKKVKKAVVNPALKNAPVYLPKAARGGTGTSRCHDGRLPLDGFLLSKLTEDFANLFSKYAPPAVPPGWKSSKKMAANGGPSAFVSAADAAKASTLDPRSRAALLGEKALPGKSVFDFLSGAARDHLAAGSGNQNLPLAKGEVPAGYQMSEEARQAALLERIPKLDRETAVSALARGAGGPYADDEAKRTRYREYLEHFANPARQLPSKPEGVREDDYVKELTEFANCAKIFKPMTGFMASRFTTGKSTTVIPGSDGSTGGKELVSGPEPKVQDPAEEAARMGMFGKMTRSTQTFYPTRLLCKRFNVKPPAHSRADDETGNEPDRGNQEDSVGAFGSSVQAQQQPVNNEMRMLPFSAPQPDDEKTQSIDPEKNEAVEGTAAHAEVLRAIFGDNSDVDSNRDSVPSSRERSPPPQYPSSESASRPPPPAFSSLFAPLAAQHAYLAKAVLPDPFAPGEASSSAAPTAAPPYEPDQAAERAFHDPVAETKRALPRDSKSDRKNEEDTAEPPPAYSEGDSPLLSFTFLMAAAGGASSIITQVQQSGPPVNTIGDVGADETIAMDLRGTRFVLSRDELLTLPEFVLLSLFPNGLFPEGHMSGLSEGDAVQVDYDPASLQYMLEFFRNVAQSIPETSPSASQDGDASSGGLEPLARDDSSKRAGIIVLREDLDFYAIPPRADISPAEMLEVKRAAARALQRQDGIFSGLKRSDEPGTTEAHLIEMLTAGGFNHDDRWGHRAGEPNKAVICSLALARLRSDIRGNEVGGGSAVGMAQKLLLFWRKPARRCWWEGIELEGVEGVEGKLKVWIRRVWTLEMSVIGLR</sequence>
<dbReference type="GO" id="GO:0005634">
    <property type="term" value="C:nucleus"/>
    <property type="evidence" value="ECO:0007669"/>
    <property type="project" value="TreeGrafter"/>
</dbReference>
<feature type="compositionally biased region" description="Basic and acidic residues" evidence="1">
    <location>
        <begin position="759"/>
        <end position="787"/>
    </location>
</feature>
<dbReference type="Pfam" id="PF07713">
    <property type="entry name" value="DUF1604"/>
    <property type="match status" value="1"/>
</dbReference>
<evidence type="ECO:0000313" key="4">
    <source>
        <dbReference type="Proteomes" id="UP001175261"/>
    </source>
</evidence>
<feature type="region of interest" description="Disordered" evidence="1">
    <location>
        <begin position="674"/>
        <end position="713"/>
    </location>
</feature>
<dbReference type="Pfam" id="PF26093">
    <property type="entry name" value="HTH_TGH"/>
    <property type="match status" value="1"/>
</dbReference>
<feature type="compositionally biased region" description="Low complexity" evidence="1">
    <location>
        <begin position="916"/>
        <end position="929"/>
    </location>
</feature>
<dbReference type="SUPFAM" id="SSF54695">
    <property type="entry name" value="POZ domain"/>
    <property type="match status" value="1"/>
</dbReference>
<dbReference type="GO" id="GO:0006397">
    <property type="term" value="P:mRNA processing"/>
    <property type="evidence" value="ECO:0007669"/>
    <property type="project" value="InterPro"/>
</dbReference>
<feature type="compositionally biased region" description="Basic and acidic residues" evidence="1">
    <location>
        <begin position="90"/>
        <end position="103"/>
    </location>
</feature>
<feature type="compositionally biased region" description="Low complexity" evidence="1">
    <location>
        <begin position="739"/>
        <end position="749"/>
    </location>
</feature>
<feature type="region of interest" description="Disordered" evidence="1">
    <location>
        <begin position="1"/>
        <end position="35"/>
    </location>
</feature>
<proteinExistence type="predicted"/>
<dbReference type="AlphaFoldDB" id="A0AA39GD70"/>
<dbReference type="InterPro" id="IPR011333">
    <property type="entry name" value="SKP1/BTB/POZ_sf"/>
</dbReference>
<comment type="caution">
    <text evidence="3">The sequence shown here is derived from an EMBL/GenBank/DDBJ whole genome shotgun (WGS) entry which is preliminary data.</text>
</comment>
<dbReference type="PANTHER" id="PTHR13384">
    <property type="entry name" value="G PATCH DOMAIN-CONTAINING PROTEIN 1"/>
    <property type="match status" value="1"/>
</dbReference>
<protein>
    <recommendedName>
        <fullName evidence="2">G-patch domain-containing protein</fullName>
    </recommendedName>
</protein>
<keyword evidence="4" id="KW-1185">Reference proteome</keyword>
<feature type="region of interest" description="Disordered" evidence="1">
    <location>
        <begin position="739"/>
        <end position="800"/>
    </location>
</feature>
<feature type="compositionally biased region" description="Acidic residues" evidence="1">
    <location>
        <begin position="226"/>
        <end position="235"/>
    </location>
</feature>
<feature type="compositionally biased region" description="Basic and acidic residues" evidence="1">
    <location>
        <begin position="598"/>
        <end position="613"/>
    </location>
</feature>
<feature type="region of interest" description="Disordered" evidence="1">
    <location>
        <begin position="207"/>
        <end position="245"/>
    </location>
</feature>
<dbReference type="PROSITE" id="PS50174">
    <property type="entry name" value="G_PATCH"/>
    <property type="match status" value="1"/>
</dbReference>
<dbReference type="InterPro" id="IPR000467">
    <property type="entry name" value="G_patch_dom"/>
</dbReference>
<dbReference type="PANTHER" id="PTHR13384:SF19">
    <property type="entry name" value="G PATCH DOMAIN-CONTAINING PROTEIN 1"/>
    <property type="match status" value="1"/>
</dbReference>
<feature type="compositionally biased region" description="Polar residues" evidence="1">
    <location>
        <begin position="622"/>
        <end position="632"/>
    </location>
</feature>
<name>A0AA39GD70_SARSR</name>
<gene>
    <name evidence="3" type="ORF">NLU13_7656</name>
</gene>
<dbReference type="Proteomes" id="UP001175261">
    <property type="component" value="Unassembled WGS sequence"/>
</dbReference>
<feature type="domain" description="G-patch" evidence="2">
    <location>
        <begin position="146"/>
        <end position="212"/>
    </location>
</feature>
<dbReference type="SMART" id="SM00443">
    <property type="entry name" value="G_patch"/>
    <property type="match status" value="1"/>
</dbReference>
<feature type="region of interest" description="Disordered" evidence="1">
    <location>
        <begin position="534"/>
        <end position="559"/>
    </location>
</feature>
<organism evidence="3 4">
    <name type="scientific">Sarocladium strictum</name>
    <name type="common">Black bundle disease fungus</name>
    <name type="synonym">Acremonium strictum</name>
    <dbReference type="NCBI Taxonomy" id="5046"/>
    <lineage>
        <taxon>Eukaryota</taxon>
        <taxon>Fungi</taxon>
        <taxon>Dikarya</taxon>
        <taxon>Ascomycota</taxon>
        <taxon>Pezizomycotina</taxon>
        <taxon>Sordariomycetes</taxon>
        <taxon>Hypocreomycetidae</taxon>
        <taxon>Hypocreales</taxon>
        <taxon>Sarocladiaceae</taxon>
        <taxon>Sarocladium</taxon>
    </lineage>
</organism>